<dbReference type="Proteomes" id="UP000321026">
    <property type="component" value="Unassembled WGS sequence"/>
</dbReference>
<organism evidence="1 2">
    <name type="scientific">Candidatus Dojkabacteria bacterium</name>
    <dbReference type="NCBI Taxonomy" id="2099670"/>
    <lineage>
        <taxon>Bacteria</taxon>
        <taxon>Candidatus Dojkabacteria</taxon>
    </lineage>
</organism>
<evidence type="ECO:0000313" key="2">
    <source>
        <dbReference type="Proteomes" id="UP000321026"/>
    </source>
</evidence>
<gene>
    <name evidence="1" type="ORF">E6Q11_06905</name>
</gene>
<dbReference type="AlphaFoldDB" id="A0A5C7J2L5"/>
<comment type="caution">
    <text evidence="1">The sequence shown here is derived from an EMBL/GenBank/DDBJ whole genome shotgun (WGS) entry which is preliminary data.</text>
</comment>
<name>A0A5C7J2L5_9BACT</name>
<dbReference type="EMBL" id="SSDS01000111">
    <property type="protein sequence ID" value="TXG75745.1"/>
    <property type="molecule type" value="Genomic_DNA"/>
</dbReference>
<reference evidence="1 2" key="1">
    <citation type="submission" date="2018-09" db="EMBL/GenBank/DDBJ databases">
        <title>Metagenome Assembled Genomes from an Advanced Water Purification Facility.</title>
        <authorList>
            <person name="Stamps B.W."/>
            <person name="Spear J.R."/>
        </authorList>
    </citation>
    <scope>NUCLEOTIDE SEQUENCE [LARGE SCALE GENOMIC DNA]</scope>
    <source>
        <strain evidence="1">Bin_63_2</strain>
    </source>
</reference>
<protein>
    <submittedName>
        <fullName evidence="1">Uncharacterized protein</fullName>
    </submittedName>
</protein>
<proteinExistence type="predicted"/>
<evidence type="ECO:0000313" key="1">
    <source>
        <dbReference type="EMBL" id="TXG75745.1"/>
    </source>
</evidence>
<sequence>MTYAEYSRKVRGYTSRVLAMGYDLLDAPGIRGNNDDMNHTNVDHIVPIRQCYAMNVTIELAGGMCNLQSLPANENKKKGSSWLGVGSEQIRAHCTYSDATRNVLTKCDTIQHTFDELTLYYEMNGKYIIPVPTNCDIDLKRIKQICDNHKLQYEFV</sequence>
<accession>A0A5C7J2L5</accession>